<feature type="region of interest" description="Disordered" evidence="1">
    <location>
        <begin position="1179"/>
        <end position="1207"/>
    </location>
</feature>
<protein>
    <submittedName>
        <fullName evidence="2">Uncharacterized protein</fullName>
    </submittedName>
</protein>
<feature type="compositionally biased region" description="Basic and acidic residues" evidence="1">
    <location>
        <begin position="910"/>
        <end position="939"/>
    </location>
</feature>
<feature type="region of interest" description="Disordered" evidence="1">
    <location>
        <begin position="1130"/>
        <end position="1163"/>
    </location>
</feature>
<feature type="compositionally biased region" description="Basic and acidic residues" evidence="1">
    <location>
        <begin position="280"/>
        <end position="294"/>
    </location>
</feature>
<accession>A0A0F7UET8</accession>
<feature type="compositionally biased region" description="Pro residues" evidence="1">
    <location>
        <begin position="1151"/>
        <end position="1163"/>
    </location>
</feature>
<feature type="compositionally biased region" description="Low complexity" evidence="1">
    <location>
        <begin position="1179"/>
        <end position="1193"/>
    </location>
</feature>
<feature type="compositionally biased region" description="Low complexity" evidence="1">
    <location>
        <begin position="16"/>
        <end position="32"/>
    </location>
</feature>
<feature type="compositionally biased region" description="Low complexity" evidence="1">
    <location>
        <begin position="468"/>
        <end position="484"/>
    </location>
</feature>
<feature type="region of interest" description="Disordered" evidence="1">
    <location>
        <begin position="542"/>
        <end position="570"/>
    </location>
</feature>
<feature type="region of interest" description="Disordered" evidence="1">
    <location>
        <begin position="628"/>
        <end position="649"/>
    </location>
</feature>
<organism evidence="2">
    <name type="scientific">Neospora caninum (strain Liverpool)</name>
    <dbReference type="NCBI Taxonomy" id="572307"/>
    <lineage>
        <taxon>Eukaryota</taxon>
        <taxon>Sar</taxon>
        <taxon>Alveolata</taxon>
        <taxon>Apicomplexa</taxon>
        <taxon>Conoidasida</taxon>
        <taxon>Coccidia</taxon>
        <taxon>Eucoccidiorida</taxon>
        <taxon>Eimeriorina</taxon>
        <taxon>Sarcocystidae</taxon>
        <taxon>Neospora</taxon>
    </lineage>
</organism>
<evidence type="ECO:0000313" key="2">
    <source>
        <dbReference type="EMBL" id="CEL67150.1"/>
    </source>
</evidence>
<feature type="region of interest" description="Disordered" evidence="1">
    <location>
        <begin position="1302"/>
        <end position="1426"/>
    </location>
</feature>
<feature type="compositionally biased region" description="Low complexity" evidence="1">
    <location>
        <begin position="359"/>
        <end position="380"/>
    </location>
</feature>
<dbReference type="EMBL" id="LN714482">
    <property type="protein sequence ID" value="CEL67150.1"/>
    <property type="molecule type" value="Genomic_DNA"/>
</dbReference>
<sequence>MKSAESGQAVRLASLRAGGVSSRSQSSPGRGRSVTRISPQTRLEEETGRSHSCLSGASAHPDTVHVPDSKLLTAFSPLSSLSLAVSLASCSGEKHRQETPVFRQRLSSASTSSVTIPRQTNTSLDGGLADSASFTSSTRPGSQKDNLVLPPRPPPLLAPAASTCASPSFRFSLSSCSPSSGLSSTSLAFPALPSSSLSTQDARHAHVSDSYLAISLHLCQEAAATALVPTFARESAGRNEEAGERSSVEKEGGSLPSAPPDLPAQLSARQASHPPGVCTPRERRGDTDDTDAARGARLRFSSSGIFGAFREQGKSQKRPIRRRVWPRPRKAQATRRAASSAHANDQTSGKKEPSPAPYPASALSSPADLGTSGSSSLSHSVSERSKPVRVGEVSLTPRQRLTGRSHVTAEETPFSGLNAALSGHSPDWAPAPQERTASAVHTLHVPMPSSRHANRVSSPSTHLRSPLSRMSSTPSATSASPASRRGSRRRSPSNSSPPPSVSPSQFLDFLFVSASPVTPHESARRAAHHDSALRPDSQAFAEERQGRALRGQPGSAVRHAQGQGASVSPAHADRDVAWAWLPPASSGEHPAAWLARRHGSSIRHGSLGAPRVGETGRPSLLPVACSSLPRSRSGGYPLRRRTSARSSFSAPYTLPDSLQHAALWGRAGRPFDERTEGVALGRRGTEGGRRRSACPSERGSLKRGSAVADPERRDLGTLGETSRGDRDASFSVPYGLRRQSSARASTLERVRQACGEALKEDLARLLAQGSHADEPVGTLDACWQRVLSCGGSTLCGASVGQTRTGARLREIAESIACGGIEEATWKQALRNGDEDSKATLGDSDSKRAIRQREEKYRGFLCFVVTVGVLLCAVAAGTIAGVIMASSTLSPSGALLRVTFSLPAAPEEREEAFRDDARPRRAWEGETGGKGETGPREAEPSRYSPVDDSILSLNSLVLLVPPSGAEKAGVAGVLTGGFVVTLVVHNQGEGQGERQQDQGIKANFSALLELSYLPANAIGQAASSVCFTPQDPSVPSRPASSEAALRRLSLSAAFSAFVALNRASPDAVDAGSAVASQCRVIWESFASSSFLLPLTISEGSREIQPGGPALRQVVLDAGFSRSLKTLLTRADAEGVDAPPTDAPGASAAPGAVQPPSPLPSSPLPFSPAFSPSSSLFSSLSSSPSSSARPSFSFRQGEGNRARHGVPASPRSDYALAVTPWLDWTGLERGYNEVVLAVNLNRQIGVAEASFFDALQRDCADLGRVYLAVSMKGVIRRTALQTGDPENWWTVAFRLPCTRVEGNRPAPAATPADGAGGAGSAGSGVSSSLLAEAQARNSTERLPDAGASVAKMKNARTSQAQGSVPPRNGEQTDRVDSEREERRQKAASKETGGTGERSAARVTGGRGEEGGRRAGASQEARERAEASSAWPPSLFVYGAVLGENRKRYKAVLGDVLLRWMKRFPTCTHVIQSLAAESGVELALPTVIH</sequence>
<feature type="compositionally biased region" description="Basic and acidic residues" evidence="1">
    <location>
        <begin position="1368"/>
        <end position="1386"/>
    </location>
</feature>
<feature type="compositionally biased region" description="Basic and acidic residues" evidence="1">
    <location>
        <begin position="235"/>
        <end position="252"/>
    </location>
</feature>
<name>A0A0F7UET8_NEOCL</name>
<feature type="region of interest" description="Disordered" evidence="1">
    <location>
        <begin position="906"/>
        <end position="943"/>
    </location>
</feature>
<feature type="region of interest" description="Disordered" evidence="1">
    <location>
        <begin position="235"/>
        <end position="504"/>
    </location>
</feature>
<feature type="compositionally biased region" description="Polar residues" evidence="1">
    <location>
        <begin position="132"/>
        <end position="145"/>
    </location>
</feature>
<feature type="region of interest" description="Disordered" evidence="1">
    <location>
        <begin position="1"/>
        <end position="62"/>
    </location>
</feature>
<proteinExistence type="predicted"/>
<reference evidence="2" key="1">
    <citation type="journal article" date="2015" name="PLoS ONE">
        <title>Comprehensive Evaluation of Toxoplasma gondii VEG and Neospora caninum LIV Genomes with Tachyzoite Stage Transcriptome and Proteome Defines Novel Transcript Features.</title>
        <authorList>
            <person name="Ramaprasad A."/>
            <person name="Mourier T."/>
            <person name="Naeem R."/>
            <person name="Malas T.B."/>
            <person name="Moussa E."/>
            <person name="Panigrahi A."/>
            <person name="Vermont S.J."/>
            <person name="Otto T.D."/>
            <person name="Wastling J."/>
            <person name="Pain A."/>
        </authorList>
    </citation>
    <scope>NUCLEOTIDE SEQUENCE</scope>
    <source>
        <strain evidence="2">Liverpool</strain>
    </source>
</reference>
<evidence type="ECO:0000256" key="1">
    <source>
        <dbReference type="SAM" id="MobiDB-lite"/>
    </source>
</evidence>
<gene>
    <name evidence="2" type="ORF">BN1204_029480</name>
</gene>
<feature type="region of interest" description="Disordered" evidence="1">
    <location>
        <begin position="675"/>
        <end position="731"/>
    </location>
</feature>
<feature type="compositionally biased region" description="Polar residues" evidence="1">
    <location>
        <begin position="105"/>
        <end position="124"/>
    </location>
</feature>
<feature type="region of interest" description="Disordered" evidence="1">
    <location>
        <begin position="94"/>
        <end position="154"/>
    </location>
</feature>
<feature type="compositionally biased region" description="Basic residues" evidence="1">
    <location>
        <begin position="315"/>
        <end position="333"/>
    </location>
</feature>